<proteinExistence type="predicted"/>
<evidence type="ECO:0000313" key="1">
    <source>
        <dbReference type="EMBL" id="CAB4581575.1"/>
    </source>
</evidence>
<sequence length="46" mass="5019">MKLPESKAGPNATEYPKTTQIIPTTNIAPNDIIIIFNVDLARTIPP</sequence>
<dbReference type="EMBL" id="CAEZTU010000061">
    <property type="protein sequence ID" value="CAB4581575.1"/>
    <property type="molecule type" value="Genomic_DNA"/>
</dbReference>
<dbReference type="AlphaFoldDB" id="A0A6J6F1Q8"/>
<organism evidence="1">
    <name type="scientific">freshwater metagenome</name>
    <dbReference type="NCBI Taxonomy" id="449393"/>
    <lineage>
        <taxon>unclassified sequences</taxon>
        <taxon>metagenomes</taxon>
        <taxon>ecological metagenomes</taxon>
    </lineage>
</organism>
<protein>
    <submittedName>
        <fullName evidence="1">Unannotated protein</fullName>
    </submittedName>
</protein>
<accession>A0A6J6F1Q8</accession>
<name>A0A6J6F1Q8_9ZZZZ</name>
<reference evidence="1" key="1">
    <citation type="submission" date="2020-05" db="EMBL/GenBank/DDBJ databases">
        <authorList>
            <person name="Chiriac C."/>
            <person name="Salcher M."/>
            <person name="Ghai R."/>
            <person name="Kavagutti S V."/>
        </authorList>
    </citation>
    <scope>NUCLEOTIDE SEQUENCE</scope>
</reference>
<gene>
    <name evidence="1" type="ORF">UFOPK1740_00972</name>
</gene>